<dbReference type="EMBL" id="JAIWQS010000008">
    <property type="protein sequence ID" value="KAJ8899928.1"/>
    <property type="molecule type" value="Genomic_DNA"/>
</dbReference>
<dbReference type="InterPro" id="IPR003690">
    <property type="entry name" value="MTERF"/>
</dbReference>
<evidence type="ECO:0000313" key="4">
    <source>
        <dbReference type="EMBL" id="KAJ8899928.1"/>
    </source>
</evidence>
<comment type="caution">
    <text evidence="4">The sequence shown here is derived from an EMBL/GenBank/DDBJ whole genome shotgun (WGS) entry which is preliminary data.</text>
</comment>
<keyword evidence="2" id="KW-0804">Transcription</keyword>
<evidence type="ECO:0000313" key="5">
    <source>
        <dbReference type="Proteomes" id="UP001159364"/>
    </source>
</evidence>
<sequence>MMRRFDHIHPKCGMRFVQQFQCLGLLKPAISFDFLCRSLFSPTKSTQLLRIETFVCLQIYQPLCRPITTRLSREKGDSFTVNYLIQSCEFSVETAVSVAEKMKIRSSERSDAVLTLLRNHGFTMSQISRLVKKRPVLLLAHPEKTLSPKLKFLRTIGISNADLARTLIADPNLLLRSLEKHIKPGYNCLKSMLLSDAKIVYAMKRITSKNLRPNIELLRESGVPQSRIRMLLMNFPEALDQSHEKFSEAVKEAKEMGFEPTKSTFVLAVHALSEKWNKSIMERCFDTYTKYGWSKDDILTAFRKHPNCLLMSEKKITKGMDFIVNKMGKSSEMIVQCPTVLFFSLENRMIPRFRVVKLLQSKGLIKEDWSISSLLFPSENVFLRRYVTKFTEEIPELLSVYKGKLNPEEL</sequence>
<name>A0AAV8UC06_9ROSI</name>
<dbReference type="SMART" id="SM00733">
    <property type="entry name" value="Mterf"/>
    <property type="match status" value="5"/>
</dbReference>
<dbReference type="Gene3D" id="1.25.70.10">
    <property type="entry name" value="Transcription termination factor 3, mitochondrial"/>
    <property type="match status" value="2"/>
</dbReference>
<evidence type="ECO:0000256" key="1">
    <source>
        <dbReference type="ARBA" id="ARBA00007692"/>
    </source>
</evidence>
<keyword evidence="2" id="KW-0806">Transcription termination</keyword>
<accession>A0AAV8UC06</accession>
<dbReference type="Pfam" id="PF02536">
    <property type="entry name" value="mTERF"/>
    <property type="match status" value="1"/>
</dbReference>
<dbReference type="GO" id="GO:0006353">
    <property type="term" value="P:DNA-templated transcription termination"/>
    <property type="evidence" value="ECO:0007669"/>
    <property type="project" value="UniProtKB-KW"/>
</dbReference>
<keyword evidence="5" id="KW-1185">Reference proteome</keyword>
<keyword evidence="3" id="KW-0809">Transit peptide</keyword>
<dbReference type="AlphaFoldDB" id="A0AAV8UC06"/>
<proteinExistence type="inferred from homology"/>
<dbReference type="GO" id="GO:0003676">
    <property type="term" value="F:nucleic acid binding"/>
    <property type="evidence" value="ECO:0007669"/>
    <property type="project" value="InterPro"/>
</dbReference>
<dbReference type="FunFam" id="1.25.70.10:FF:000001">
    <property type="entry name" value="Mitochondrial transcription termination factor-like"/>
    <property type="match status" value="1"/>
</dbReference>
<dbReference type="PANTHER" id="PTHR13068:SF133">
    <property type="entry name" value="MITOCHONDRIAL TRANSCRIPTION TERMINATION FACTOR FAMILY PROTEIN"/>
    <property type="match status" value="1"/>
</dbReference>
<gene>
    <name evidence="4" type="ORF">K2173_019633</name>
</gene>
<dbReference type="PANTHER" id="PTHR13068">
    <property type="entry name" value="CGI-12 PROTEIN-RELATED"/>
    <property type="match status" value="1"/>
</dbReference>
<organism evidence="4 5">
    <name type="scientific">Erythroxylum novogranatense</name>
    <dbReference type="NCBI Taxonomy" id="1862640"/>
    <lineage>
        <taxon>Eukaryota</taxon>
        <taxon>Viridiplantae</taxon>
        <taxon>Streptophyta</taxon>
        <taxon>Embryophyta</taxon>
        <taxon>Tracheophyta</taxon>
        <taxon>Spermatophyta</taxon>
        <taxon>Magnoliopsida</taxon>
        <taxon>eudicotyledons</taxon>
        <taxon>Gunneridae</taxon>
        <taxon>Pentapetalae</taxon>
        <taxon>rosids</taxon>
        <taxon>fabids</taxon>
        <taxon>Malpighiales</taxon>
        <taxon>Erythroxylaceae</taxon>
        <taxon>Erythroxylum</taxon>
    </lineage>
</organism>
<dbReference type="Proteomes" id="UP001159364">
    <property type="component" value="Linkage Group LG08"/>
</dbReference>
<comment type="similarity">
    <text evidence="1">Belongs to the mTERF family.</text>
</comment>
<evidence type="ECO:0000256" key="2">
    <source>
        <dbReference type="ARBA" id="ARBA00022472"/>
    </source>
</evidence>
<dbReference type="InterPro" id="IPR038538">
    <property type="entry name" value="MTERF_sf"/>
</dbReference>
<evidence type="ECO:0000256" key="3">
    <source>
        <dbReference type="ARBA" id="ARBA00022946"/>
    </source>
</evidence>
<protein>
    <submittedName>
        <fullName evidence="4">Uncharacterized protein</fullName>
    </submittedName>
</protein>
<keyword evidence="2" id="KW-0805">Transcription regulation</keyword>
<reference evidence="4 5" key="1">
    <citation type="submission" date="2021-09" db="EMBL/GenBank/DDBJ databases">
        <title>Genomic insights and catalytic innovation underlie evolution of tropane alkaloids biosynthesis.</title>
        <authorList>
            <person name="Wang Y.-J."/>
            <person name="Tian T."/>
            <person name="Huang J.-P."/>
            <person name="Huang S.-X."/>
        </authorList>
    </citation>
    <scope>NUCLEOTIDE SEQUENCE [LARGE SCALE GENOMIC DNA]</scope>
    <source>
        <strain evidence="4">KIB-2018</strain>
        <tissue evidence="4">Leaf</tissue>
    </source>
</reference>